<evidence type="ECO:0000313" key="1">
    <source>
        <dbReference type="EMBL" id="OMJ25168.1"/>
    </source>
</evidence>
<dbReference type="AlphaFoldDB" id="A0A1R1YE19"/>
<dbReference type="EMBL" id="LSSM01001691">
    <property type="protein sequence ID" value="OMJ25168.1"/>
    <property type="molecule type" value="Genomic_DNA"/>
</dbReference>
<evidence type="ECO:0000313" key="2">
    <source>
        <dbReference type="Proteomes" id="UP000187429"/>
    </source>
</evidence>
<proteinExistence type="predicted"/>
<comment type="caution">
    <text evidence="1">The sequence shown here is derived from an EMBL/GenBank/DDBJ whole genome shotgun (WGS) entry which is preliminary data.</text>
</comment>
<reference evidence="2" key="1">
    <citation type="submission" date="2017-01" db="EMBL/GenBank/DDBJ databases">
        <authorList>
            <person name="Wang Y."/>
            <person name="White M."/>
            <person name="Kvist S."/>
            <person name="Moncalvo J.-M."/>
        </authorList>
    </citation>
    <scope>NUCLEOTIDE SEQUENCE [LARGE SCALE GENOMIC DNA]</scope>
    <source>
        <strain evidence="2">ID-206-W2</strain>
    </source>
</reference>
<organism evidence="1 2">
    <name type="scientific">Smittium culicis</name>
    <dbReference type="NCBI Taxonomy" id="133412"/>
    <lineage>
        <taxon>Eukaryota</taxon>
        <taxon>Fungi</taxon>
        <taxon>Fungi incertae sedis</taxon>
        <taxon>Zoopagomycota</taxon>
        <taxon>Kickxellomycotina</taxon>
        <taxon>Harpellomycetes</taxon>
        <taxon>Harpellales</taxon>
        <taxon>Legeriomycetaceae</taxon>
        <taxon>Smittium</taxon>
    </lineage>
</organism>
<protein>
    <submittedName>
        <fullName evidence="1">Uncharacterized protein</fullName>
    </submittedName>
</protein>
<accession>A0A1R1YE19</accession>
<name>A0A1R1YE19_9FUNG</name>
<sequence>MGLDLVRAPNIMIQKPPSKRESFQEPVDPCGLTWILITDLIFYSELTEALRLIKEVSKIQIYSCPKGISMKYNPSH</sequence>
<keyword evidence="2" id="KW-1185">Reference proteome</keyword>
<dbReference type="Proteomes" id="UP000187429">
    <property type="component" value="Unassembled WGS sequence"/>
</dbReference>
<gene>
    <name evidence="1" type="ORF">AYI69_g4384</name>
</gene>